<gene>
    <name evidence="3" type="ORF">HYH03_011803</name>
</gene>
<proteinExistence type="predicted"/>
<dbReference type="InterPro" id="IPR008752">
    <property type="entry name" value="Peptidase_M11"/>
</dbReference>
<dbReference type="AlphaFoldDB" id="A0A835Y239"/>
<evidence type="ECO:0000313" key="3">
    <source>
        <dbReference type="EMBL" id="KAG2489694.1"/>
    </source>
</evidence>
<dbReference type="Pfam" id="PF05548">
    <property type="entry name" value="Peptidase_M11"/>
    <property type="match status" value="1"/>
</dbReference>
<sequence length="267" mass="28859">MHELSHTQGLSHAARGLDTYGDRGDVMGSAGNADGYLCMNPGNQLRVGWNSPIASLRPETVNTASNVNQRGVYRIPNLGTTDVNHVFINMTVPDKPYANHLVSYRLRTPTFDAILSSEYNNRVHIHQFNGTASDRDDNRTWLMALLSPGQWYMSRFVDYGVGAAAGGALNFTVLNITDGHAYVRICHATVRSEDLCKDCCGDGIDNDCDGLADANDRECSTTPLSMPPPPSPLAAPHQSACQPPCVVPTAATQPRRALSPDRCSSTA</sequence>
<dbReference type="OrthoDB" id="536640at2759"/>
<protein>
    <recommendedName>
        <fullName evidence="2">Peptidase M11 gametolysin domain-containing protein</fullName>
    </recommendedName>
</protein>
<organism evidence="3 4">
    <name type="scientific">Edaphochlamys debaryana</name>
    <dbReference type="NCBI Taxonomy" id="47281"/>
    <lineage>
        <taxon>Eukaryota</taxon>
        <taxon>Viridiplantae</taxon>
        <taxon>Chlorophyta</taxon>
        <taxon>core chlorophytes</taxon>
        <taxon>Chlorophyceae</taxon>
        <taxon>CS clade</taxon>
        <taxon>Chlamydomonadales</taxon>
        <taxon>Chlamydomonadales incertae sedis</taxon>
        <taxon>Edaphochlamys</taxon>
    </lineage>
</organism>
<feature type="domain" description="Peptidase M11 gametolysin" evidence="2">
    <location>
        <begin position="1"/>
        <end position="147"/>
    </location>
</feature>
<evidence type="ECO:0000256" key="1">
    <source>
        <dbReference type="SAM" id="MobiDB-lite"/>
    </source>
</evidence>
<evidence type="ECO:0000259" key="2">
    <source>
        <dbReference type="Pfam" id="PF05548"/>
    </source>
</evidence>
<reference evidence="3" key="1">
    <citation type="journal article" date="2020" name="bioRxiv">
        <title>Comparative genomics of Chlamydomonas.</title>
        <authorList>
            <person name="Craig R.J."/>
            <person name="Hasan A.R."/>
            <person name="Ness R.W."/>
            <person name="Keightley P.D."/>
        </authorList>
    </citation>
    <scope>NUCLEOTIDE SEQUENCE</scope>
    <source>
        <strain evidence="3">CCAP 11/70</strain>
    </source>
</reference>
<feature type="region of interest" description="Disordered" evidence="1">
    <location>
        <begin position="219"/>
        <end position="243"/>
    </location>
</feature>
<dbReference type="EMBL" id="JAEHOE010000070">
    <property type="protein sequence ID" value="KAG2489694.1"/>
    <property type="molecule type" value="Genomic_DNA"/>
</dbReference>
<dbReference type="Proteomes" id="UP000612055">
    <property type="component" value="Unassembled WGS sequence"/>
</dbReference>
<accession>A0A835Y239</accession>
<evidence type="ECO:0000313" key="4">
    <source>
        <dbReference type="Proteomes" id="UP000612055"/>
    </source>
</evidence>
<name>A0A835Y239_9CHLO</name>
<keyword evidence="4" id="KW-1185">Reference proteome</keyword>
<comment type="caution">
    <text evidence="3">The sequence shown here is derived from an EMBL/GenBank/DDBJ whole genome shotgun (WGS) entry which is preliminary data.</text>
</comment>